<name>A0A5J5B065_9ASTE</name>
<dbReference type="OrthoDB" id="8063676at2759"/>
<evidence type="ECO:0000256" key="1">
    <source>
        <dbReference type="SAM" id="MobiDB-lite"/>
    </source>
</evidence>
<keyword evidence="4" id="KW-1185">Reference proteome</keyword>
<accession>A0A5J5B065</accession>
<gene>
    <name evidence="3" type="ORF">F0562_029123</name>
</gene>
<organism evidence="3 4">
    <name type="scientific">Nyssa sinensis</name>
    <dbReference type="NCBI Taxonomy" id="561372"/>
    <lineage>
        <taxon>Eukaryota</taxon>
        <taxon>Viridiplantae</taxon>
        <taxon>Streptophyta</taxon>
        <taxon>Embryophyta</taxon>
        <taxon>Tracheophyta</taxon>
        <taxon>Spermatophyta</taxon>
        <taxon>Magnoliopsida</taxon>
        <taxon>eudicotyledons</taxon>
        <taxon>Gunneridae</taxon>
        <taxon>Pentapetalae</taxon>
        <taxon>asterids</taxon>
        <taxon>Cornales</taxon>
        <taxon>Nyssaceae</taxon>
        <taxon>Nyssa</taxon>
    </lineage>
</organism>
<dbReference type="InterPro" id="IPR025314">
    <property type="entry name" value="DUF4219"/>
</dbReference>
<dbReference type="AlphaFoldDB" id="A0A5J5B065"/>
<dbReference type="EMBL" id="CM018039">
    <property type="protein sequence ID" value="KAA8536645.1"/>
    <property type="molecule type" value="Genomic_DNA"/>
</dbReference>
<proteinExistence type="predicted"/>
<dbReference type="Pfam" id="PF13961">
    <property type="entry name" value="DUF4219"/>
    <property type="match status" value="1"/>
</dbReference>
<evidence type="ECO:0000313" key="3">
    <source>
        <dbReference type="EMBL" id="KAA8536645.1"/>
    </source>
</evidence>
<evidence type="ECO:0000259" key="2">
    <source>
        <dbReference type="Pfam" id="PF13961"/>
    </source>
</evidence>
<feature type="domain" description="DUF4219" evidence="2">
    <location>
        <begin position="82"/>
        <end position="108"/>
    </location>
</feature>
<dbReference type="Proteomes" id="UP000325577">
    <property type="component" value="Linkage Group LG16"/>
</dbReference>
<feature type="region of interest" description="Disordered" evidence="1">
    <location>
        <begin position="116"/>
        <end position="136"/>
    </location>
</feature>
<protein>
    <recommendedName>
        <fullName evidence="2">DUF4219 domain-containing protein</fullName>
    </recommendedName>
</protein>
<evidence type="ECO:0000313" key="4">
    <source>
        <dbReference type="Proteomes" id="UP000325577"/>
    </source>
</evidence>
<sequence>MIWLSHWRFQNQLEAGDELNVLLLAMDGIQVKEVGIHLVYEEQEEKDLWPEPKEGRCSTRASGAIIIVVMATSMMGFQFPQLTEDNYNNWAIRMKALLDSQDAWEIVEEVYEKPQDEATLTPNQKDALQKSKKKDK</sequence>
<reference evidence="3 4" key="1">
    <citation type="submission" date="2019-09" db="EMBL/GenBank/DDBJ databases">
        <title>A chromosome-level genome assembly of the Chinese tupelo Nyssa sinensis.</title>
        <authorList>
            <person name="Yang X."/>
            <person name="Kang M."/>
            <person name="Yang Y."/>
            <person name="Xiong H."/>
            <person name="Wang M."/>
            <person name="Zhang Z."/>
            <person name="Wang Z."/>
            <person name="Wu H."/>
            <person name="Ma T."/>
            <person name="Liu J."/>
            <person name="Xi Z."/>
        </authorList>
    </citation>
    <scope>NUCLEOTIDE SEQUENCE [LARGE SCALE GENOMIC DNA]</scope>
    <source>
        <strain evidence="3">J267</strain>
        <tissue evidence="3">Leaf</tissue>
    </source>
</reference>